<comment type="cofactor">
    <cofactor evidence="2">
        <name>Mg(2+)</name>
        <dbReference type="ChEBI" id="CHEBI:18420"/>
    </cofactor>
</comment>
<comment type="subunit">
    <text evidence="24">Component of the oligosaccharyltransferase (OST) complex. There are 2 OST complexes, OST-A and OST-B, which contain STT3A or STT3B as catalytic subunit, respectively. OST-A and OST-B contain common core subunits RPN1, RPN2, OST48, OST4, DAD1 and TMEM258, and OST-A contains DC2/OSTC and KRTCAP2/KCP2 specific accessory subunits. OST-A complex assembly occurs through the formation of 3 subcomplexes. Subcomplex 1 contains RPN1 and TMEM258, subcomplex 2 contains the OST-A-specific subunits STT3A, DC2/OSTC, and KCP2 as well as the core subunit OST4, and subcomplex 3 contains RPN2, DAD1, and OST48. The OST-A complex can form stable complexes with the Sec61 complex or with both the Sec61 and TRAP complexes.</text>
</comment>
<keyword evidence="16" id="KW-0460">Magnesium</keyword>
<feature type="transmembrane region" description="Helical" evidence="26">
    <location>
        <begin position="115"/>
        <end position="135"/>
    </location>
</feature>
<feature type="transmembrane region" description="Helical" evidence="26">
    <location>
        <begin position="171"/>
        <end position="195"/>
    </location>
</feature>
<protein>
    <recommendedName>
        <fullName evidence="22">Dolichyl-diphosphooligosaccharide--protein glycosyltransferase subunit STT3A</fullName>
        <ecNumber evidence="8">2.4.99.18</ecNumber>
    </recommendedName>
</protein>
<keyword evidence="13 26" id="KW-0812">Transmembrane</keyword>
<evidence type="ECO:0000256" key="20">
    <source>
        <dbReference type="ARBA" id="ARBA00023211"/>
    </source>
</evidence>
<keyword evidence="31" id="KW-1185">Reference proteome</keyword>
<feature type="domain" description="Cytoskeleton-associated protein 2 C-terminal" evidence="28">
    <location>
        <begin position="959"/>
        <end position="1014"/>
    </location>
</feature>
<feature type="transmembrane region" description="Helical" evidence="26">
    <location>
        <begin position="410"/>
        <end position="430"/>
    </location>
</feature>
<feature type="domain" description="Oligosaccharyl transferase STT3 N-terminal" evidence="27">
    <location>
        <begin position="17"/>
        <end position="417"/>
    </location>
</feature>
<evidence type="ECO:0000256" key="25">
    <source>
        <dbReference type="SAM" id="MobiDB-lite"/>
    </source>
</evidence>
<dbReference type="InterPro" id="IPR029197">
    <property type="entry name" value="CKAP2_C"/>
</dbReference>
<feature type="compositionally biased region" description="Low complexity" evidence="25">
    <location>
        <begin position="849"/>
        <end position="860"/>
    </location>
</feature>
<evidence type="ECO:0000256" key="6">
    <source>
        <dbReference type="ARBA" id="ARBA00009468"/>
    </source>
</evidence>
<dbReference type="Proteomes" id="UP000694557">
    <property type="component" value="Unassembled WGS sequence"/>
</dbReference>
<feature type="transmembrane region" description="Helical" evidence="26">
    <location>
        <begin position="201"/>
        <end position="225"/>
    </location>
</feature>
<keyword evidence="12" id="KW-0808">Transferase</keyword>
<evidence type="ECO:0000256" key="23">
    <source>
        <dbReference type="ARBA" id="ARBA00048829"/>
    </source>
</evidence>
<feature type="region of interest" description="Disordered" evidence="25">
    <location>
        <begin position="929"/>
        <end position="953"/>
    </location>
</feature>
<evidence type="ECO:0000313" key="31">
    <source>
        <dbReference type="Proteomes" id="UP000694557"/>
    </source>
</evidence>
<feature type="transmembrane region" description="Helical" evidence="26">
    <location>
        <begin position="360"/>
        <end position="379"/>
    </location>
</feature>
<evidence type="ECO:0000256" key="17">
    <source>
        <dbReference type="ARBA" id="ARBA00022989"/>
    </source>
</evidence>
<evidence type="ECO:0000313" key="30">
    <source>
        <dbReference type="Ensembl" id="ENSOKIP00005077088.1"/>
    </source>
</evidence>
<dbReference type="PANTHER" id="PTHR13872">
    <property type="entry name" value="DOLICHYL-DIPHOSPHOOLIGOSACCHARIDE--PROTEIN GLYCOSYLTRANSFERASE SUBUNIT"/>
    <property type="match status" value="1"/>
</dbReference>
<evidence type="ECO:0000259" key="27">
    <source>
        <dbReference type="Pfam" id="PF02516"/>
    </source>
</evidence>
<evidence type="ECO:0000256" key="10">
    <source>
        <dbReference type="ARBA" id="ARBA00022553"/>
    </source>
</evidence>
<evidence type="ECO:0000256" key="3">
    <source>
        <dbReference type="ARBA" id="ARBA00004245"/>
    </source>
</evidence>
<evidence type="ECO:0000256" key="21">
    <source>
        <dbReference type="ARBA" id="ARBA00023212"/>
    </source>
</evidence>
<dbReference type="UniPathway" id="UPA00378"/>
<feature type="transmembrane region" description="Helical" evidence="26">
    <location>
        <begin position="451"/>
        <end position="473"/>
    </location>
</feature>
<evidence type="ECO:0000256" key="8">
    <source>
        <dbReference type="ARBA" id="ARBA00012605"/>
    </source>
</evidence>
<keyword evidence="15" id="KW-0256">Endoplasmic reticulum</keyword>
<evidence type="ECO:0000256" key="7">
    <source>
        <dbReference type="ARBA" id="ARBA00010810"/>
    </source>
</evidence>
<dbReference type="Pfam" id="PF02516">
    <property type="entry name" value="STT3"/>
    <property type="match status" value="1"/>
</dbReference>
<evidence type="ECO:0000256" key="12">
    <source>
        <dbReference type="ARBA" id="ARBA00022679"/>
    </source>
</evidence>
<evidence type="ECO:0000259" key="28">
    <source>
        <dbReference type="Pfam" id="PF15297"/>
    </source>
</evidence>
<evidence type="ECO:0000256" key="1">
    <source>
        <dbReference type="ARBA" id="ARBA00001936"/>
    </source>
</evidence>
<comment type="pathway">
    <text evidence="5">Protein modification; protein glycosylation.</text>
</comment>
<evidence type="ECO:0000259" key="29">
    <source>
        <dbReference type="Pfam" id="PF22627"/>
    </source>
</evidence>
<proteinExistence type="inferred from homology"/>
<keyword evidence="21" id="KW-0206">Cytoskeleton</keyword>
<keyword evidence="10" id="KW-0597">Phosphoprotein</keyword>
<evidence type="ECO:0000256" key="13">
    <source>
        <dbReference type="ARBA" id="ARBA00022692"/>
    </source>
</evidence>
<dbReference type="GO" id="GO:0004579">
    <property type="term" value="F:dolichyl-diphosphooligosaccharide-protein glycotransferase activity"/>
    <property type="evidence" value="ECO:0007669"/>
    <property type="project" value="UniProtKB-EC"/>
</dbReference>
<keyword evidence="9" id="KW-0963">Cytoplasm</keyword>
<evidence type="ECO:0000256" key="5">
    <source>
        <dbReference type="ARBA" id="ARBA00004922"/>
    </source>
</evidence>
<feature type="transmembrane region" description="Helical" evidence="26">
    <location>
        <begin position="386"/>
        <end position="404"/>
    </location>
</feature>
<feature type="domain" description="AglB-like core" evidence="29">
    <location>
        <begin position="512"/>
        <end position="580"/>
    </location>
</feature>
<dbReference type="EC" id="2.4.99.18" evidence="8"/>
<evidence type="ECO:0000256" key="26">
    <source>
        <dbReference type="SAM" id="Phobius"/>
    </source>
</evidence>
<feature type="domain" description="Cytoskeleton-associated protein 2 C-terminal" evidence="28">
    <location>
        <begin position="1123"/>
        <end position="1284"/>
    </location>
</feature>
<evidence type="ECO:0000256" key="11">
    <source>
        <dbReference type="ARBA" id="ARBA00022676"/>
    </source>
</evidence>
<feature type="compositionally biased region" description="Polar residues" evidence="25">
    <location>
        <begin position="884"/>
        <end position="898"/>
    </location>
</feature>
<feature type="transmembrane region" description="Helical" evidence="26">
    <location>
        <begin position="237"/>
        <end position="256"/>
    </location>
</feature>
<feature type="transmembrane region" description="Helical" evidence="26">
    <location>
        <begin position="20"/>
        <end position="41"/>
    </location>
</feature>
<feature type="transmembrane region" description="Helical" evidence="26">
    <location>
        <begin position="83"/>
        <end position="103"/>
    </location>
</feature>
<keyword evidence="20" id="KW-0464">Manganese</keyword>
<evidence type="ECO:0000256" key="9">
    <source>
        <dbReference type="ARBA" id="ARBA00022490"/>
    </source>
</evidence>
<dbReference type="InterPro" id="IPR048307">
    <property type="entry name" value="STT3_N"/>
</dbReference>
<name>A0A8C7IS96_ONCKI</name>
<evidence type="ECO:0000256" key="24">
    <source>
        <dbReference type="ARBA" id="ARBA00062993"/>
    </source>
</evidence>
<feature type="region of interest" description="Disordered" evidence="25">
    <location>
        <begin position="835"/>
        <end position="906"/>
    </location>
</feature>
<evidence type="ECO:0000256" key="16">
    <source>
        <dbReference type="ARBA" id="ARBA00022842"/>
    </source>
</evidence>
<feature type="compositionally biased region" description="Polar residues" evidence="25">
    <location>
        <begin position="929"/>
        <end position="942"/>
    </location>
</feature>
<feature type="region of interest" description="Disordered" evidence="25">
    <location>
        <begin position="743"/>
        <end position="762"/>
    </location>
</feature>
<evidence type="ECO:0000256" key="18">
    <source>
        <dbReference type="ARBA" id="ARBA00023136"/>
    </source>
</evidence>
<dbReference type="Gene3D" id="3.40.50.12610">
    <property type="match status" value="1"/>
</dbReference>
<sequence length="1298" mass="145326">MTKLGFLRLSYEKQDTLLKLLILSMAAILSFSTRLFSVLRFESVIHEFDPYFNYRTTRFLVEEGFYNFHNWFDDRAWYPLGRIIGGTIYPGLMITSAALYHVLNFFHITIDIRNVCVFLAPLFSSFTAIVTYHFTKELKDAGAGLLAAAMIAVVPGYISRSVAGSYDNEGIAIFCMLLTYYMWIRAVNTGSIYWSSMCALAYFYMVSSWGGYVFLINLIPLHVLVLMLTGRFSHRIYVAYCTVYCLGTILSMQISFVGFQPVQSSEHMAAFGVFGLCQIHAFVDYLRSKLNTQQFEVLFKSVISLVGFVLLSVGTVLMLTGKISPWTGRFYSLLDPSYAKNNIPIIASVSEHQPTTWSSYYFDLQLLVFMFPVGLYYCFNNLSDARIFIIMYGVTSMYFSAVMVRLMLVLAPVMCILSGIGVSQVLTTYMKNLDISRPDKKSKKQQDSTYPIKNEVASGMILVMTFFLITYTFHSTWVTSEAYSSPSIVLSARGGDGSRIIFDDFREAYYWLRHNTPEDAKVMSWWDYGYQITAMANRTILVDNNTWNNTHISRVGQAMASTEEKAYEIMRELDVSYVLVIFGGLTGYSSDDINKFLWMVRIGGSTDTGKHIKEHDYYTPTGEFRVDREGSPVLLNCLMYKMCYYRFGQVYTEAKRPPGYDRVRNAEIGNKDFELDVLEEAYTTEHWLVRIYKEYRGSALCPKKMATVTRKNTNLKTCNKENAKPTSGSTKCLITRAAPTKTVAAQSAPLHSKSNKKEDLGKGEDALKKVKTEQKDVLATTTGDTKRRNTFSQAFLTKQAVSQRKLVADAPKPPATVPVKPGTYKGKVVQSKISSFRKPSGLGGGLESKAAAKTAVPKAKSQQPGNLTKSKSVADLPGRGTFKPPQSCQPSRSKSVSNGPPPVSKCPVPAIRRPTGLHSIVPPFRTAPFTTACPSSTRSAMTSKGKELPQGTKPKMTVATDKKVHKIPVASTRSQYRANTETAEERRTKLAEWLASKGKTLKRPPISAVAPPKSKLFVHPEPEVHPESTAVSQLKTNVAPQPVDQESQQPVDEPEPTVRLKNDQVVIEQEAACASTPLTMNITLDLLDNSDTDFLPVDPEIVVNLRDALEKPSACVDEDPNEKRDESKEKMVERLTNKEFEERNESPVNKDVEVKCEVGEGASEQKVRKGYIDEVHDDGDCLMETTPEADGTSVVKYSVKTTPYLQSVKRKIDGEACASGSRRKSTIKDLKFLTPVRRSCRIQRTASRLPGMLTDHDTCVSSLAELVKLDDDANAYIYRRNPALLADLPDHPKDLERF</sequence>
<dbReference type="Pfam" id="PF22627">
    <property type="entry name" value="AglB_core-like"/>
    <property type="match status" value="1"/>
</dbReference>
<dbReference type="PANTHER" id="PTHR13872:SF43">
    <property type="entry name" value="DOLICHYL-DIPHOSPHOOLIGOSACCHARIDE--PROTEIN GLYCOSYLTRANSFERASE SUBUNIT STT3A"/>
    <property type="match status" value="1"/>
</dbReference>
<keyword evidence="14" id="KW-0479">Metal-binding</keyword>
<evidence type="ECO:0000256" key="19">
    <source>
        <dbReference type="ARBA" id="ARBA00023180"/>
    </source>
</evidence>
<comment type="cofactor">
    <cofactor evidence="1">
        <name>Mn(2+)</name>
        <dbReference type="ChEBI" id="CHEBI:29035"/>
    </cofactor>
</comment>
<evidence type="ECO:0000256" key="15">
    <source>
        <dbReference type="ARBA" id="ARBA00022824"/>
    </source>
</evidence>
<comment type="similarity">
    <text evidence="6">Belongs to the CKAP2 family.</text>
</comment>
<dbReference type="InterPro" id="IPR003674">
    <property type="entry name" value="Oligo_trans_STT3"/>
</dbReference>
<gene>
    <name evidence="30" type="primary">STT3A</name>
    <name evidence="30" type="synonym">LOC109872780</name>
</gene>
<dbReference type="Ensembl" id="ENSOKIT00005082151.1">
    <property type="protein sequence ID" value="ENSOKIP00005077088.1"/>
    <property type="gene ID" value="ENSOKIG00005030561.1"/>
</dbReference>
<dbReference type="GO" id="GO:0043687">
    <property type="term" value="P:post-translational protein modification"/>
    <property type="evidence" value="ECO:0007669"/>
    <property type="project" value="TreeGrafter"/>
</dbReference>
<dbReference type="GO" id="GO:0005856">
    <property type="term" value="C:cytoskeleton"/>
    <property type="evidence" value="ECO:0007669"/>
    <property type="project" value="UniProtKB-SubCell"/>
</dbReference>
<keyword evidence="18 26" id="KW-0472">Membrane</keyword>
<accession>A0A8C7IS96</accession>
<feature type="compositionally biased region" description="Polar residues" evidence="25">
    <location>
        <begin position="861"/>
        <end position="871"/>
    </location>
</feature>
<evidence type="ECO:0000256" key="14">
    <source>
        <dbReference type="ARBA" id="ARBA00022723"/>
    </source>
</evidence>
<feature type="transmembrane region" description="Helical" evidence="26">
    <location>
        <begin position="141"/>
        <end position="159"/>
    </location>
</feature>
<dbReference type="GO" id="GO:0005789">
    <property type="term" value="C:endoplasmic reticulum membrane"/>
    <property type="evidence" value="ECO:0007669"/>
    <property type="project" value="UniProtKB-SubCell"/>
</dbReference>
<keyword evidence="17 26" id="KW-1133">Transmembrane helix</keyword>
<reference evidence="30" key="1">
    <citation type="submission" date="2025-08" db="UniProtKB">
        <authorList>
            <consortium name="Ensembl"/>
        </authorList>
    </citation>
    <scope>IDENTIFICATION</scope>
</reference>
<comment type="subcellular location">
    <subcellularLocation>
        <location evidence="3">Cytoplasm</location>
        <location evidence="3">Cytoskeleton</location>
    </subcellularLocation>
    <subcellularLocation>
        <location evidence="4">Endoplasmic reticulum membrane</location>
        <topology evidence="4">Multi-pass membrane protein</topology>
    </subcellularLocation>
</comment>
<dbReference type="Pfam" id="PF15297">
    <property type="entry name" value="CKAP2_C"/>
    <property type="match status" value="2"/>
</dbReference>
<evidence type="ECO:0000256" key="22">
    <source>
        <dbReference type="ARBA" id="ARBA00040922"/>
    </source>
</evidence>
<dbReference type="GO" id="GO:0046872">
    <property type="term" value="F:metal ion binding"/>
    <property type="evidence" value="ECO:0007669"/>
    <property type="project" value="UniProtKB-KW"/>
</dbReference>
<reference evidence="30" key="2">
    <citation type="submission" date="2025-09" db="UniProtKB">
        <authorList>
            <consortium name="Ensembl"/>
        </authorList>
    </citation>
    <scope>IDENTIFICATION</scope>
</reference>
<comment type="similarity">
    <text evidence="7">Belongs to the STT3 family.</text>
</comment>
<dbReference type="GeneTree" id="ENSGT00940000156655"/>
<dbReference type="FunFam" id="3.40.50.12610:FF:000002">
    <property type="entry name" value="dolichyl-diphosphooligosaccharide--protein glycosyltransferase subunit STT3A"/>
    <property type="match status" value="1"/>
</dbReference>
<keyword evidence="19" id="KW-0325">Glycoprotein</keyword>
<dbReference type="InterPro" id="IPR054479">
    <property type="entry name" value="AglB-like_core"/>
</dbReference>
<evidence type="ECO:0000256" key="2">
    <source>
        <dbReference type="ARBA" id="ARBA00001946"/>
    </source>
</evidence>
<comment type="catalytic activity">
    <reaction evidence="23">
        <text>a di-trans,poly-cis-dolichyl diphosphooligosaccharide + L-asparaginyl-[protein] = N(4)-(oligosaccharide-(1-&gt;4)-N-acetyl-beta-D-glucosaminyl-(1-&gt;4)-N-acetyl-beta-D-glucosaminyl)-L-asparaginyl-[protein] + a di-trans,poly-cis-dolichyl diphosphate + H(+)</text>
        <dbReference type="Rhea" id="RHEA:22980"/>
        <dbReference type="Rhea" id="RHEA-COMP:12804"/>
        <dbReference type="Rhea" id="RHEA-COMP:12805"/>
        <dbReference type="Rhea" id="RHEA-COMP:19506"/>
        <dbReference type="Rhea" id="RHEA-COMP:19509"/>
        <dbReference type="ChEBI" id="CHEBI:15378"/>
        <dbReference type="ChEBI" id="CHEBI:50347"/>
        <dbReference type="ChEBI" id="CHEBI:57497"/>
        <dbReference type="ChEBI" id="CHEBI:57570"/>
        <dbReference type="ChEBI" id="CHEBI:132529"/>
        <dbReference type="EC" id="2.4.99.18"/>
    </reaction>
</comment>
<evidence type="ECO:0000256" key="4">
    <source>
        <dbReference type="ARBA" id="ARBA00004477"/>
    </source>
</evidence>
<keyword evidence="11" id="KW-0328">Glycosyltransferase</keyword>
<dbReference type="GO" id="GO:0018279">
    <property type="term" value="P:protein N-linked glycosylation via asparagine"/>
    <property type="evidence" value="ECO:0007669"/>
    <property type="project" value="TreeGrafter"/>
</dbReference>
<feature type="transmembrane region" description="Helical" evidence="26">
    <location>
        <begin position="268"/>
        <end position="286"/>
    </location>
</feature>
<organism evidence="30 31">
    <name type="scientific">Oncorhynchus kisutch</name>
    <name type="common">Coho salmon</name>
    <name type="synonym">Salmo kisutch</name>
    <dbReference type="NCBI Taxonomy" id="8019"/>
    <lineage>
        <taxon>Eukaryota</taxon>
        <taxon>Metazoa</taxon>
        <taxon>Chordata</taxon>
        <taxon>Craniata</taxon>
        <taxon>Vertebrata</taxon>
        <taxon>Euteleostomi</taxon>
        <taxon>Actinopterygii</taxon>
        <taxon>Neopterygii</taxon>
        <taxon>Teleostei</taxon>
        <taxon>Protacanthopterygii</taxon>
        <taxon>Salmoniformes</taxon>
        <taxon>Salmonidae</taxon>
        <taxon>Salmoninae</taxon>
        <taxon>Oncorhynchus</taxon>
    </lineage>
</organism>
<feature type="transmembrane region" description="Helical" evidence="26">
    <location>
        <begin position="298"/>
        <end position="319"/>
    </location>
</feature>